<dbReference type="EMBL" id="JAPVEA010000004">
    <property type="protein sequence ID" value="KAJ5455925.1"/>
    <property type="molecule type" value="Genomic_DNA"/>
</dbReference>
<reference evidence="2" key="2">
    <citation type="journal article" date="2023" name="IMA Fungus">
        <title>Comparative genomic study of the Penicillium genus elucidates a diverse pangenome and 15 lateral gene transfer events.</title>
        <authorList>
            <person name="Petersen C."/>
            <person name="Sorensen T."/>
            <person name="Nielsen M.R."/>
            <person name="Sondergaard T.E."/>
            <person name="Sorensen J.L."/>
            <person name="Fitzpatrick D.A."/>
            <person name="Frisvad J.C."/>
            <person name="Nielsen K.L."/>
        </authorList>
    </citation>
    <scope>NUCLEOTIDE SEQUENCE</scope>
    <source>
        <strain evidence="2">IBT 16125</strain>
    </source>
</reference>
<evidence type="ECO:0000313" key="2">
    <source>
        <dbReference type="EMBL" id="KAJ5455925.1"/>
    </source>
</evidence>
<feature type="region of interest" description="Disordered" evidence="1">
    <location>
        <begin position="459"/>
        <end position="479"/>
    </location>
</feature>
<accession>A0AAD6C9Q4</accession>
<evidence type="ECO:0000313" key="3">
    <source>
        <dbReference type="Proteomes" id="UP001213681"/>
    </source>
</evidence>
<dbReference type="Proteomes" id="UP001213681">
    <property type="component" value="Unassembled WGS sequence"/>
</dbReference>
<reference evidence="2" key="1">
    <citation type="submission" date="2022-12" db="EMBL/GenBank/DDBJ databases">
        <authorList>
            <person name="Petersen C."/>
        </authorList>
    </citation>
    <scope>NUCLEOTIDE SEQUENCE</scope>
    <source>
        <strain evidence="2">IBT 16125</strain>
    </source>
</reference>
<evidence type="ECO:0000256" key="1">
    <source>
        <dbReference type="SAM" id="MobiDB-lite"/>
    </source>
</evidence>
<dbReference type="GeneID" id="81597814"/>
<gene>
    <name evidence="2" type="ORF">N7458_004189</name>
</gene>
<feature type="compositionally biased region" description="Acidic residues" evidence="1">
    <location>
        <begin position="465"/>
        <end position="479"/>
    </location>
</feature>
<name>A0AAD6C9Q4_9EURO</name>
<protein>
    <submittedName>
        <fullName evidence="2">Uncharacterized protein</fullName>
    </submittedName>
</protein>
<sequence length="479" mass="55956">MSLPLDSLSESGPQLPALPTPDSQGAGSRHNVSPGLLYPSSIPSPPPSPVPQSLRESTRRHLLPPAMTDLQLCMEWGSMPVTPFSHFVAPELSPSPKRFPRFMDLPLELHRLIFQACDTPTLFHLMHTSSYIRSECSELFWGSGNRVWYRPDHAYYLFNEKDSPIDFCPEFASRITHVEISLYFADHRRMAYTGRAFWDRLQELFPSARNVVLSGSQPRRKDISQYFFISQMVAPAPPDINAFVAFKCKGDVDVDEHALRHRLWRVERHRWSLVQDIWTPMRVLLPPKRVPPGLLNDLSTSDRIHRILWREMKALNWLKLETYARYSETSVIECPDPGCKDLEFHTLKDFKIHILVKRHIGGSSFTHDNDLVLYHRYTPVEVKAVLDAKQRRLDEMVRVKRLLEDDLRDRYRRPGDAKRKFEEELTVKMKEHGYLAPHKSLEDSNLWLDRAEIFEFDYPEHPEEKDFDPDCTEEENWDQ</sequence>
<dbReference type="RefSeq" id="XP_056768298.1">
    <property type="nucleotide sequence ID" value="XM_056907571.1"/>
</dbReference>
<comment type="caution">
    <text evidence="2">The sequence shown here is derived from an EMBL/GenBank/DDBJ whole genome shotgun (WGS) entry which is preliminary data.</text>
</comment>
<dbReference type="AlphaFoldDB" id="A0AAD6C9Q4"/>
<feature type="region of interest" description="Disordered" evidence="1">
    <location>
        <begin position="1"/>
        <end position="57"/>
    </location>
</feature>
<proteinExistence type="predicted"/>
<keyword evidence="3" id="KW-1185">Reference proteome</keyword>
<organism evidence="2 3">
    <name type="scientific">Penicillium daleae</name>
    <dbReference type="NCBI Taxonomy" id="63821"/>
    <lineage>
        <taxon>Eukaryota</taxon>
        <taxon>Fungi</taxon>
        <taxon>Dikarya</taxon>
        <taxon>Ascomycota</taxon>
        <taxon>Pezizomycotina</taxon>
        <taxon>Eurotiomycetes</taxon>
        <taxon>Eurotiomycetidae</taxon>
        <taxon>Eurotiales</taxon>
        <taxon>Aspergillaceae</taxon>
        <taxon>Penicillium</taxon>
    </lineage>
</organism>